<name>A0A222VV44_9PSEU</name>
<sequence>MPTYAYRCRECTGTFELNRPMSESSAPARCPEGHDDTVKLLTTVALTGSASSGAGFPRGAGMGAGMAGAGGGCCGGACGCG</sequence>
<dbReference type="STRING" id="530584.SAMN05421630_10797"/>
<protein>
    <submittedName>
        <fullName evidence="2">Putative regulatory protein, FmdB family</fullName>
    </submittedName>
</protein>
<dbReference type="EMBL" id="FMZE01000007">
    <property type="protein sequence ID" value="SDD27746.1"/>
    <property type="molecule type" value="Genomic_DNA"/>
</dbReference>
<dbReference type="InterPro" id="IPR013429">
    <property type="entry name" value="Regulatory_FmdB_Zinc_ribbon"/>
</dbReference>
<feature type="domain" description="Putative regulatory protein FmdB zinc ribbon" evidence="1">
    <location>
        <begin position="1"/>
        <end position="42"/>
    </location>
</feature>
<dbReference type="Pfam" id="PF09723">
    <property type="entry name" value="Zn_ribbon_8"/>
    <property type="match status" value="1"/>
</dbReference>
<gene>
    <name evidence="2" type="ORF">SAMN05421630_10797</name>
</gene>
<organism evidence="2 3">
    <name type="scientific">Prauserella marina</name>
    <dbReference type="NCBI Taxonomy" id="530584"/>
    <lineage>
        <taxon>Bacteria</taxon>
        <taxon>Bacillati</taxon>
        <taxon>Actinomycetota</taxon>
        <taxon>Actinomycetes</taxon>
        <taxon>Pseudonocardiales</taxon>
        <taxon>Pseudonocardiaceae</taxon>
        <taxon>Prauserella</taxon>
    </lineage>
</organism>
<dbReference type="KEGG" id="pmad:BAY61_25330"/>
<dbReference type="OrthoDB" id="9792898at2"/>
<accession>A0A222VV44</accession>
<dbReference type="Proteomes" id="UP000199494">
    <property type="component" value="Unassembled WGS sequence"/>
</dbReference>
<dbReference type="AlphaFoldDB" id="A0A222VV44"/>
<dbReference type="SMART" id="SM00834">
    <property type="entry name" value="CxxC_CXXC_SSSS"/>
    <property type="match status" value="1"/>
</dbReference>
<evidence type="ECO:0000259" key="1">
    <source>
        <dbReference type="SMART" id="SM00834"/>
    </source>
</evidence>
<evidence type="ECO:0000313" key="2">
    <source>
        <dbReference type="EMBL" id="SDD27746.1"/>
    </source>
</evidence>
<dbReference type="NCBIfam" id="TIGR02605">
    <property type="entry name" value="CxxC_CxxC_SSSS"/>
    <property type="match status" value="1"/>
</dbReference>
<keyword evidence="3" id="KW-1185">Reference proteome</keyword>
<reference evidence="2 3" key="1">
    <citation type="submission" date="2016-10" db="EMBL/GenBank/DDBJ databases">
        <authorList>
            <person name="de Groot N.N."/>
        </authorList>
    </citation>
    <scope>NUCLEOTIDE SEQUENCE [LARGE SCALE GENOMIC DNA]</scope>
    <source>
        <strain evidence="2 3">CGMCC 4.5506</strain>
    </source>
</reference>
<evidence type="ECO:0000313" key="3">
    <source>
        <dbReference type="Proteomes" id="UP000199494"/>
    </source>
</evidence>
<proteinExistence type="predicted"/>
<dbReference type="RefSeq" id="WP_091806873.1">
    <property type="nucleotide sequence ID" value="NZ_CP016353.1"/>
</dbReference>